<dbReference type="Proteomes" id="UP000008070">
    <property type="component" value="Chromosome"/>
</dbReference>
<name>C7CGU6_METED</name>
<keyword evidence="4 6" id="KW-0472">Membrane</keyword>
<dbReference type="AlphaFoldDB" id="C7CGU6"/>
<feature type="transmembrane region" description="Helical" evidence="6">
    <location>
        <begin position="33"/>
        <end position="52"/>
    </location>
</feature>
<dbReference type="GO" id="GO:0016020">
    <property type="term" value="C:membrane"/>
    <property type="evidence" value="ECO:0007669"/>
    <property type="project" value="UniProtKB-SubCell"/>
</dbReference>
<accession>C7CGU6</accession>
<evidence type="ECO:0000313" key="7">
    <source>
        <dbReference type="EMBL" id="CAX23196.1"/>
    </source>
</evidence>
<proteinExistence type="predicted"/>
<reference evidence="8" key="1">
    <citation type="journal article" date="2009" name="PLoS ONE">
        <title>Methylobacterium genome sequences: a reference blueprint to investigate microbial metabolism of C1 compounds from natural and industrial sources.</title>
        <authorList>
            <person name="Vuilleumier S."/>
            <person name="Chistoserdova L."/>
            <person name="Lee M.-C."/>
            <person name="Bringel F."/>
            <person name="Lajus A."/>
            <person name="Zhou Y."/>
            <person name="Gourion B."/>
            <person name="Barbe V."/>
            <person name="Chang J."/>
            <person name="Cruveiller S."/>
            <person name="Dossat C."/>
            <person name="Gillett W."/>
            <person name="Gruffaz C."/>
            <person name="Haugen E."/>
            <person name="Hourcade E."/>
            <person name="Levy R."/>
            <person name="Mangenot S."/>
            <person name="Muller E."/>
            <person name="Nadalig T."/>
            <person name="Pagni M."/>
            <person name="Penny C."/>
            <person name="Peyraud R."/>
            <person name="Robinson D.G."/>
            <person name="Roche D."/>
            <person name="Rouy Z."/>
            <person name="Saenampechek C."/>
            <person name="Salvignol G."/>
            <person name="Vallenet D."/>
            <person name="Wu Z."/>
            <person name="Marx C.J."/>
            <person name="Vorholt J.A."/>
            <person name="Olson M.V."/>
            <person name="Kaul R."/>
            <person name="Weissenbach J."/>
            <person name="Medigue C."/>
            <person name="Lidstrom M.E."/>
        </authorList>
    </citation>
    <scope>NUCLEOTIDE SEQUENCE [LARGE SCALE GENOMIC DNA]</scope>
    <source>
        <strain evidence="8">DSM 6343 / CIP 106787 / DM4</strain>
    </source>
</reference>
<protein>
    <submittedName>
        <fullName evidence="7">Uncharacterized protein</fullName>
    </submittedName>
</protein>
<dbReference type="KEGG" id="mdi:METDI1600"/>
<evidence type="ECO:0000256" key="4">
    <source>
        <dbReference type="ARBA" id="ARBA00023136"/>
    </source>
</evidence>
<keyword evidence="3 6" id="KW-1133">Transmembrane helix</keyword>
<feature type="compositionally biased region" description="Low complexity" evidence="5">
    <location>
        <begin position="80"/>
        <end position="93"/>
    </location>
</feature>
<gene>
    <name evidence="7" type="ORF">METD_I1600</name>
</gene>
<evidence type="ECO:0000256" key="1">
    <source>
        <dbReference type="ARBA" id="ARBA00004141"/>
    </source>
</evidence>
<dbReference type="InterPro" id="IPR027469">
    <property type="entry name" value="Cation_efflux_TMD_sf"/>
</dbReference>
<comment type="subcellular location">
    <subcellularLocation>
        <location evidence="1">Membrane</location>
        <topology evidence="1">Multi-pass membrane protein</topology>
    </subcellularLocation>
</comment>
<dbReference type="EMBL" id="FP103042">
    <property type="protein sequence ID" value="CAX23196.1"/>
    <property type="molecule type" value="Genomic_DNA"/>
</dbReference>
<evidence type="ECO:0000256" key="3">
    <source>
        <dbReference type="ARBA" id="ARBA00022989"/>
    </source>
</evidence>
<evidence type="ECO:0000313" key="8">
    <source>
        <dbReference type="Proteomes" id="UP000008070"/>
    </source>
</evidence>
<dbReference type="HOGENOM" id="CLU_1990031_0_0_5"/>
<sequence>MLLAGILLVLSVATLWSAWEKFWIPVAPDLIPLSLAGLSALVINPFCALVLARYRHQRRRPRIEQRRRCPNRPSATSPLAGGAVAVGQRQAQADEQQESLPPQDAKRCIGKVGALAEFFAALLSW</sequence>
<evidence type="ECO:0000256" key="2">
    <source>
        <dbReference type="ARBA" id="ARBA00022692"/>
    </source>
</evidence>
<evidence type="ECO:0000256" key="5">
    <source>
        <dbReference type="SAM" id="MobiDB-lite"/>
    </source>
</evidence>
<dbReference type="SUPFAM" id="SSF161111">
    <property type="entry name" value="Cation efflux protein transmembrane domain-like"/>
    <property type="match status" value="1"/>
</dbReference>
<keyword evidence="2 6" id="KW-0812">Transmembrane</keyword>
<evidence type="ECO:0000256" key="6">
    <source>
        <dbReference type="SAM" id="Phobius"/>
    </source>
</evidence>
<feature type="region of interest" description="Disordered" evidence="5">
    <location>
        <begin position="58"/>
        <end position="102"/>
    </location>
</feature>
<organism evidence="7 8">
    <name type="scientific">Methylorubrum extorquens (strain DSM 6343 / CIP 106787 / DM4)</name>
    <name type="common">Methylobacterium extorquens</name>
    <dbReference type="NCBI Taxonomy" id="661410"/>
    <lineage>
        <taxon>Bacteria</taxon>
        <taxon>Pseudomonadati</taxon>
        <taxon>Pseudomonadota</taxon>
        <taxon>Alphaproteobacteria</taxon>
        <taxon>Hyphomicrobiales</taxon>
        <taxon>Methylobacteriaceae</taxon>
        <taxon>Methylorubrum</taxon>
    </lineage>
</organism>